<evidence type="ECO:0000256" key="1">
    <source>
        <dbReference type="SAM" id="MobiDB-lite"/>
    </source>
</evidence>
<evidence type="ECO:0000313" key="2">
    <source>
        <dbReference type="EMBL" id="KAF3432463.1"/>
    </source>
</evidence>
<organism evidence="2 3">
    <name type="scientific">Rhamnella rubrinervis</name>
    <dbReference type="NCBI Taxonomy" id="2594499"/>
    <lineage>
        <taxon>Eukaryota</taxon>
        <taxon>Viridiplantae</taxon>
        <taxon>Streptophyta</taxon>
        <taxon>Embryophyta</taxon>
        <taxon>Tracheophyta</taxon>
        <taxon>Spermatophyta</taxon>
        <taxon>Magnoliopsida</taxon>
        <taxon>eudicotyledons</taxon>
        <taxon>Gunneridae</taxon>
        <taxon>Pentapetalae</taxon>
        <taxon>rosids</taxon>
        <taxon>fabids</taxon>
        <taxon>Rosales</taxon>
        <taxon>Rhamnaceae</taxon>
        <taxon>rhamnoid group</taxon>
        <taxon>Rhamneae</taxon>
        <taxon>Rhamnella</taxon>
    </lineage>
</organism>
<feature type="region of interest" description="Disordered" evidence="1">
    <location>
        <begin position="301"/>
        <end position="322"/>
    </location>
</feature>
<accession>A0A8K0GPY1</accession>
<dbReference type="PANTHER" id="PTHR47212">
    <property type="entry name" value="ADHESIN-LIKE PROTEIN, PUTATIVE (DUF3741)-RELATED"/>
    <property type="match status" value="1"/>
</dbReference>
<keyword evidence="3" id="KW-1185">Reference proteome</keyword>
<proteinExistence type="predicted"/>
<gene>
    <name evidence="2" type="ORF">FNV43_RR27203</name>
</gene>
<comment type="caution">
    <text evidence="2">The sequence shown here is derived from an EMBL/GenBank/DDBJ whole genome shotgun (WGS) entry which is preliminary data.</text>
</comment>
<reference evidence="2" key="1">
    <citation type="submission" date="2020-03" db="EMBL/GenBank/DDBJ databases">
        <title>A high-quality chromosome-level genome assembly of a woody plant with both climbing and erect habits, Rhamnella rubrinervis.</title>
        <authorList>
            <person name="Lu Z."/>
            <person name="Yang Y."/>
            <person name="Zhu X."/>
            <person name="Sun Y."/>
        </authorList>
    </citation>
    <scope>NUCLEOTIDE SEQUENCE</scope>
    <source>
        <strain evidence="2">BYM</strain>
        <tissue evidence="2">Leaf</tissue>
    </source>
</reference>
<dbReference type="AlphaFoldDB" id="A0A8K0GPY1"/>
<protein>
    <submittedName>
        <fullName evidence="2">Uncharacterized protein</fullName>
    </submittedName>
</protein>
<feature type="region of interest" description="Disordered" evidence="1">
    <location>
        <begin position="169"/>
        <end position="229"/>
    </location>
</feature>
<dbReference type="Proteomes" id="UP000796880">
    <property type="component" value="Unassembled WGS sequence"/>
</dbReference>
<dbReference type="EMBL" id="VOIH02000012">
    <property type="protein sequence ID" value="KAF3432463.1"/>
    <property type="molecule type" value="Genomic_DNA"/>
</dbReference>
<evidence type="ECO:0000313" key="3">
    <source>
        <dbReference type="Proteomes" id="UP000796880"/>
    </source>
</evidence>
<name>A0A8K0GPY1_9ROSA</name>
<sequence length="531" mass="59465">MATGSQRRSVRYEKDQSGCMWGLINMFDFRNGRSSRKLLSDRRHGSRHGLGPGFSSNKSVILSNLDENCQGTSDVGENTAAKVTADAQCHCNQNRDQQSIKNLGIDEIIEELCNQIHQKNIDCMKHDLNGEATVPSSYKHFDFEEKLWEAFEKSEKLVNHKKRDFFRRKVKSQGKDPSKANELSEASNRIVILKPGPTGLRNSQTESTLGSSPQSHSILSNKGPNDRLGSHFSLAEIKRKLKNAIGKQQHEISTFGMSSTFRIKCRSVGDGEKGVGLGNVGMNSPSIEHFFIERVARPTSGSKRANKTGKMKDSEMSIKPETDGFPNQKISNIYVEAKKHLSEMLSNGDEIVDLSSRQIPKAWERFFHLPSTTVLPLVVLEGIGMMAFLSKTCAAGDSDIVEEESIILDVPSEPNCSSFAIWDDQNGDMCDICDDERNSECMEQRDRVLSQFLILYSQRMTLALQTRQPANLTIQPLRIQFEELDSSTANQANMSKTFIEDKESILDYVKAVIQASGLSWDELCTKLLYSE</sequence>
<dbReference type="PANTHER" id="PTHR47212:SF4">
    <property type="entry name" value="ADHESIN-LIKE PROTEIN, PUTATIVE (DUF3741)-RELATED"/>
    <property type="match status" value="1"/>
</dbReference>
<feature type="compositionally biased region" description="Basic and acidic residues" evidence="1">
    <location>
        <begin position="310"/>
        <end position="322"/>
    </location>
</feature>
<feature type="compositionally biased region" description="Polar residues" evidence="1">
    <location>
        <begin position="200"/>
        <end position="223"/>
    </location>
</feature>
<dbReference type="OrthoDB" id="770239at2759"/>